<dbReference type="eggNOG" id="COG1073">
    <property type="taxonomic scope" value="Bacteria"/>
</dbReference>
<reference evidence="4 5" key="1">
    <citation type="journal article" date="2010" name="J. Bacteriol.">
        <title>Complete genome sequence of the aerobic facultative methanotroph Methylocella silvestris BL2.</title>
        <authorList>
            <person name="Chen Y."/>
            <person name="Crombie A."/>
            <person name="Rahman M.T."/>
            <person name="Dedysh S.N."/>
            <person name="Liesack W."/>
            <person name="Stott M.B."/>
            <person name="Alam M."/>
            <person name="Theisen A.R."/>
            <person name="Murrell J.C."/>
            <person name="Dunfield P.F."/>
        </authorList>
    </citation>
    <scope>NUCLEOTIDE SEQUENCE [LARGE SCALE GENOMIC DNA]</scope>
    <source>
        <strain evidence="5">DSM 15510 / CIP 108128 / LMG 27833 / NCIMB 13906 / BL2</strain>
    </source>
</reference>
<feature type="transmembrane region" description="Helical" evidence="2">
    <location>
        <begin position="391"/>
        <end position="414"/>
    </location>
</feature>
<keyword evidence="2" id="KW-0812">Transmembrane</keyword>
<dbReference type="InterPro" id="IPR050261">
    <property type="entry name" value="FrsA_esterase"/>
</dbReference>
<evidence type="ECO:0000256" key="2">
    <source>
        <dbReference type="SAM" id="Phobius"/>
    </source>
</evidence>
<keyword evidence="1 4" id="KW-0378">Hydrolase</keyword>
<keyword evidence="2" id="KW-0472">Membrane</keyword>
<name>B8EQ02_METSB</name>
<feature type="transmembrane region" description="Helical" evidence="2">
    <location>
        <begin position="426"/>
        <end position="445"/>
    </location>
</feature>
<feature type="transmembrane region" description="Helical" evidence="2">
    <location>
        <begin position="483"/>
        <end position="504"/>
    </location>
</feature>
<keyword evidence="2" id="KW-1133">Transmembrane helix</keyword>
<dbReference type="SUPFAM" id="SSF53474">
    <property type="entry name" value="alpha/beta-Hydrolases"/>
    <property type="match status" value="1"/>
</dbReference>
<accession>B8EQ02</accession>
<organism evidence="4 5">
    <name type="scientific">Methylocella silvestris (strain DSM 15510 / CIP 108128 / LMG 27833 / NCIMB 13906 / BL2)</name>
    <dbReference type="NCBI Taxonomy" id="395965"/>
    <lineage>
        <taxon>Bacteria</taxon>
        <taxon>Pseudomonadati</taxon>
        <taxon>Pseudomonadota</taxon>
        <taxon>Alphaproteobacteria</taxon>
        <taxon>Hyphomicrobiales</taxon>
        <taxon>Beijerinckiaceae</taxon>
        <taxon>Methylocella</taxon>
    </lineage>
</organism>
<dbReference type="InterPro" id="IPR022742">
    <property type="entry name" value="Hydrolase_4"/>
</dbReference>
<feature type="transmembrane region" description="Helical" evidence="2">
    <location>
        <begin position="298"/>
        <end position="317"/>
    </location>
</feature>
<keyword evidence="5" id="KW-1185">Reference proteome</keyword>
<dbReference type="Proteomes" id="UP000002257">
    <property type="component" value="Chromosome"/>
</dbReference>
<sequence length="506" mass="52587">MMKPDGIIAALAFTAIVVALTHLFGFRADLDVERTSVAGTPVTIFRKAGDGPAPAAVIAHGFSGSQQLMEPFAETLAQNGYVTVTFDFLGHGRNPAALPGGLTDQEASMRALLAELGAVADFARRLPASDGRLAVLGHSMAADIVVRYANENPAVAATVALSMFSPEASARSRNLLAITGALEPGALKEEALRVARDAAPGAAKERVTYGDFADGSARRIAFAHGVEHIGVLYSAESMTEALSWLNAAFARHGSGFIEARGAWLGLLFLGLVLLARPLTRLLPQVATSPVGRGLRGRAFALAAIAPAALTPLILWKAPTAFLPLLLGDYLLLHFGLYGLLTAGALALAPAPAKTPSGGVIVSKARLALAAALVAAYACGAIGLAFDRFVTAFFPLGGAPLALALACGTLPFFIADEYLTRGLAAPRFAYALTKICFLISLALAIALNPARLFFLIIIAPVILIFFVIFGLISGWTYRQTNHPLPGALALAAAFAMAIAAVFPVVSP</sequence>
<proteinExistence type="predicted"/>
<evidence type="ECO:0000313" key="5">
    <source>
        <dbReference type="Proteomes" id="UP000002257"/>
    </source>
</evidence>
<dbReference type="Gene3D" id="3.40.50.1820">
    <property type="entry name" value="alpha/beta hydrolase"/>
    <property type="match status" value="1"/>
</dbReference>
<feature type="transmembrane region" description="Helical" evidence="2">
    <location>
        <begin position="329"/>
        <end position="352"/>
    </location>
</feature>
<dbReference type="GO" id="GO:0052689">
    <property type="term" value="F:carboxylic ester hydrolase activity"/>
    <property type="evidence" value="ECO:0007669"/>
    <property type="project" value="UniProtKB-ARBA"/>
</dbReference>
<dbReference type="HOGENOM" id="CLU_042393_0_0_5"/>
<feature type="transmembrane region" description="Helical" evidence="2">
    <location>
        <begin position="451"/>
        <end position="471"/>
    </location>
</feature>
<dbReference type="RefSeq" id="WP_012591076.1">
    <property type="nucleotide sequence ID" value="NC_011666.1"/>
</dbReference>
<evidence type="ECO:0000259" key="3">
    <source>
        <dbReference type="Pfam" id="PF12146"/>
    </source>
</evidence>
<gene>
    <name evidence="4" type="ordered locus">Msil_2066</name>
</gene>
<evidence type="ECO:0000313" key="4">
    <source>
        <dbReference type="EMBL" id="ACK51006.1"/>
    </source>
</evidence>
<dbReference type="STRING" id="395965.Msil_2066"/>
<protein>
    <submittedName>
        <fullName evidence="4">Dienelactone hydrolase</fullName>
    </submittedName>
</protein>
<dbReference type="EMBL" id="CP001280">
    <property type="protein sequence ID" value="ACK51006.1"/>
    <property type="molecule type" value="Genomic_DNA"/>
</dbReference>
<dbReference type="PANTHER" id="PTHR22946">
    <property type="entry name" value="DIENELACTONE HYDROLASE DOMAIN-CONTAINING PROTEIN-RELATED"/>
    <property type="match status" value="1"/>
</dbReference>
<dbReference type="InterPro" id="IPR029058">
    <property type="entry name" value="AB_hydrolase_fold"/>
</dbReference>
<feature type="domain" description="Serine aminopeptidase S33" evidence="3">
    <location>
        <begin position="55"/>
        <end position="162"/>
    </location>
</feature>
<feature type="transmembrane region" description="Helical" evidence="2">
    <location>
        <begin position="261"/>
        <end position="278"/>
    </location>
</feature>
<evidence type="ECO:0000256" key="1">
    <source>
        <dbReference type="ARBA" id="ARBA00022801"/>
    </source>
</evidence>
<dbReference type="Pfam" id="PF12146">
    <property type="entry name" value="Hydrolase_4"/>
    <property type="match status" value="1"/>
</dbReference>
<dbReference type="AlphaFoldDB" id="B8EQ02"/>
<dbReference type="PANTHER" id="PTHR22946:SF9">
    <property type="entry name" value="POLYKETIDE TRANSFERASE AF380"/>
    <property type="match status" value="1"/>
</dbReference>
<feature type="transmembrane region" description="Helical" evidence="2">
    <location>
        <begin position="364"/>
        <end position="385"/>
    </location>
</feature>
<dbReference type="KEGG" id="msl:Msil_2066"/>